<evidence type="ECO:0000313" key="2">
    <source>
        <dbReference type="EMBL" id="MBG6136624.1"/>
    </source>
</evidence>
<dbReference type="InterPro" id="IPR052754">
    <property type="entry name" value="NTPase_KAP_P-loop"/>
</dbReference>
<dbReference type="PANTHER" id="PTHR22674:SF6">
    <property type="entry name" value="NTPASE KAP FAMILY P-LOOP DOMAIN-CONTAINING PROTEIN 1"/>
    <property type="match status" value="1"/>
</dbReference>
<dbReference type="EMBL" id="JADOUF010000001">
    <property type="protein sequence ID" value="MBG6136624.1"/>
    <property type="molecule type" value="Genomic_DNA"/>
</dbReference>
<feature type="domain" description="KAP NTPase" evidence="1">
    <location>
        <begin position="108"/>
        <end position="391"/>
    </location>
</feature>
<evidence type="ECO:0000259" key="1">
    <source>
        <dbReference type="Pfam" id="PF07693"/>
    </source>
</evidence>
<dbReference type="Pfam" id="PF07693">
    <property type="entry name" value="KAP_NTPase"/>
    <property type="match status" value="1"/>
</dbReference>
<reference evidence="2" key="1">
    <citation type="submission" date="2020-11" db="EMBL/GenBank/DDBJ databases">
        <title>Sequencing the genomes of 1000 actinobacteria strains.</title>
        <authorList>
            <person name="Klenk H.-P."/>
        </authorList>
    </citation>
    <scope>NUCLEOTIDE SEQUENCE</scope>
    <source>
        <strain evidence="2">DSM 45356</strain>
    </source>
</reference>
<keyword evidence="3" id="KW-1185">Reference proteome</keyword>
<dbReference type="PANTHER" id="PTHR22674">
    <property type="entry name" value="NTPASE, KAP FAMILY P-LOOP DOMAIN-CONTAINING 1"/>
    <property type="match status" value="1"/>
</dbReference>
<dbReference type="Proteomes" id="UP000622552">
    <property type="component" value="Unassembled WGS sequence"/>
</dbReference>
<sequence>MTVDVTVANTTDVVDGFLITITAASGVTVTPASHQVNLYPGTEASVTFSVRPAVRSGPLQLTVVVATDFGKAVGRLSVATLADRPEPGAGFNLLSDHPVDENADAFGYAEVAARLAGILLNNRAVTPFTIGIQGGWGTGKSSLMQLLRAEVERRIAGERKRVRVAWFNAWTAEGSNALTALIRSVLHELDPNVLRRVLRRTSSASWLTAPFVVLANWLGLRRFADDLWQRFAVDATQRNEIRKELQKALREWANQDRMPAKRRSMVVFIDDLDRCSPENILQIFEAVRLYLDAPGLTFVIGYDPAVVAGVLARTKGATSGPIGRTYLEKIIQVDFPVPMPDQEQARRLAADCARQAGVNSLLDDNELALIMDRSDWNPRRFKRFLNTFVLSHQLDGSAALLQPGEQMKMLLLRMYFPDFFRLMMTEPERDVLRQLITLYRFRSAVTAGRDVDPQEVPWLFEAAEVAPRGEDEAWLTALARLEENLPEVIIELSRNSELYAMAWSLGTDDQRVDLLRRTRERLPLRTAWTREPPAPEPTWTAQAPALEPVRSGVRPALESAWTGKHLPCPHCGNSNPEDTLFCGSCGAFLDPGPESHRSAER</sequence>
<dbReference type="InterPro" id="IPR011646">
    <property type="entry name" value="KAP_P-loop"/>
</dbReference>
<proteinExistence type="predicted"/>
<dbReference type="RefSeq" id="WP_197003575.1">
    <property type="nucleotide sequence ID" value="NZ_BONS01000016.1"/>
</dbReference>
<dbReference type="AlphaFoldDB" id="A0A8J7KJ76"/>
<accession>A0A8J7KJ76</accession>
<name>A0A8J7KJ76_9ACTN</name>
<gene>
    <name evidence="2" type="ORF">IW245_002818</name>
</gene>
<protein>
    <recommendedName>
        <fullName evidence="1">KAP NTPase domain-containing protein</fullName>
    </recommendedName>
</protein>
<dbReference type="SUPFAM" id="SSF52540">
    <property type="entry name" value="P-loop containing nucleoside triphosphate hydrolases"/>
    <property type="match status" value="1"/>
</dbReference>
<dbReference type="InterPro" id="IPR027417">
    <property type="entry name" value="P-loop_NTPase"/>
</dbReference>
<dbReference type="Gene3D" id="3.40.50.300">
    <property type="entry name" value="P-loop containing nucleotide triphosphate hydrolases"/>
    <property type="match status" value="1"/>
</dbReference>
<organism evidence="2 3">
    <name type="scientific">Longispora fulva</name>
    <dbReference type="NCBI Taxonomy" id="619741"/>
    <lineage>
        <taxon>Bacteria</taxon>
        <taxon>Bacillati</taxon>
        <taxon>Actinomycetota</taxon>
        <taxon>Actinomycetes</taxon>
        <taxon>Micromonosporales</taxon>
        <taxon>Micromonosporaceae</taxon>
        <taxon>Longispora</taxon>
    </lineage>
</organism>
<evidence type="ECO:0000313" key="3">
    <source>
        <dbReference type="Proteomes" id="UP000622552"/>
    </source>
</evidence>
<comment type="caution">
    <text evidence="2">The sequence shown here is derived from an EMBL/GenBank/DDBJ whole genome shotgun (WGS) entry which is preliminary data.</text>
</comment>